<evidence type="ECO:0000256" key="1">
    <source>
        <dbReference type="SAM" id="MobiDB-lite"/>
    </source>
</evidence>
<feature type="region of interest" description="Disordered" evidence="1">
    <location>
        <begin position="68"/>
        <end position="90"/>
    </location>
</feature>
<dbReference type="Proteomes" id="UP001196413">
    <property type="component" value="Unassembled WGS sequence"/>
</dbReference>
<proteinExistence type="predicted"/>
<feature type="compositionally biased region" description="Low complexity" evidence="1">
    <location>
        <begin position="75"/>
        <end position="90"/>
    </location>
</feature>
<reference evidence="2" key="1">
    <citation type="submission" date="2021-06" db="EMBL/GenBank/DDBJ databases">
        <title>Parelaphostrongylus tenuis whole genome reference sequence.</title>
        <authorList>
            <person name="Garwood T.J."/>
            <person name="Larsen P.A."/>
            <person name="Fountain-Jones N.M."/>
            <person name="Garbe J.R."/>
            <person name="Macchietto M.G."/>
            <person name="Kania S.A."/>
            <person name="Gerhold R.W."/>
            <person name="Richards J.E."/>
            <person name="Wolf T.M."/>
        </authorList>
    </citation>
    <scope>NUCLEOTIDE SEQUENCE</scope>
    <source>
        <strain evidence="2">MNPRO001-30</strain>
        <tissue evidence="2">Meninges</tissue>
    </source>
</reference>
<evidence type="ECO:0000313" key="2">
    <source>
        <dbReference type="EMBL" id="KAJ1366338.1"/>
    </source>
</evidence>
<keyword evidence="3" id="KW-1185">Reference proteome</keyword>
<name>A0AAD5WDN1_PARTN</name>
<sequence>MPYSTGSSDSGYCFVRRSPRYNPGRVTTTSCDRVKYGAITDDDESLRCARRTGSTFVRMARGKSRRFRRKPIPYSDTSSRSSCSSSDLNSLNGEEERRYTLSNEDIITKIYIYFQSLLVTIQRQQKFFEKIAGLMADADARWGAGGMREDWVDPSGCFAPFGFGDPTKPTALLGCWAVPHPSVHLALLSSNLQNYLEFLSCFRTRAISKPL</sequence>
<protein>
    <submittedName>
        <fullName evidence="2">Uncharacterized protein</fullName>
    </submittedName>
</protein>
<dbReference type="EMBL" id="JAHQIW010005530">
    <property type="protein sequence ID" value="KAJ1366338.1"/>
    <property type="molecule type" value="Genomic_DNA"/>
</dbReference>
<accession>A0AAD5WDN1</accession>
<organism evidence="2 3">
    <name type="scientific">Parelaphostrongylus tenuis</name>
    <name type="common">Meningeal worm</name>
    <dbReference type="NCBI Taxonomy" id="148309"/>
    <lineage>
        <taxon>Eukaryota</taxon>
        <taxon>Metazoa</taxon>
        <taxon>Ecdysozoa</taxon>
        <taxon>Nematoda</taxon>
        <taxon>Chromadorea</taxon>
        <taxon>Rhabditida</taxon>
        <taxon>Rhabditina</taxon>
        <taxon>Rhabditomorpha</taxon>
        <taxon>Strongyloidea</taxon>
        <taxon>Metastrongylidae</taxon>
        <taxon>Parelaphostrongylus</taxon>
    </lineage>
</organism>
<comment type="caution">
    <text evidence="2">The sequence shown here is derived from an EMBL/GenBank/DDBJ whole genome shotgun (WGS) entry which is preliminary data.</text>
</comment>
<gene>
    <name evidence="2" type="ORF">KIN20_026978</name>
</gene>
<evidence type="ECO:0000313" key="3">
    <source>
        <dbReference type="Proteomes" id="UP001196413"/>
    </source>
</evidence>
<dbReference type="AlphaFoldDB" id="A0AAD5WDN1"/>